<evidence type="ECO:0000256" key="4">
    <source>
        <dbReference type="ARBA" id="ARBA00022824"/>
    </source>
</evidence>
<dbReference type="Pfam" id="PF25179">
    <property type="entry name" value="LMF1_C"/>
    <property type="match status" value="1"/>
</dbReference>
<evidence type="ECO:0000256" key="2">
    <source>
        <dbReference type="ARBA" id="ARBA00005512"/>
    </source>
</evidence>
<evidence type="ECO:0000259" key="9">
    <source>
        <dbReference type="Pfam" id="PF06762"/>
    </source>
</evidence>
<keyword evidence="7" id="KW-0325">Glycoprotein</keyword>
<keyword evidence="3 8" id="KW-0812">Transmembrane</keyword>
<evidence type="ECO:0000256" key="6">
    <source>
        <dbReference type="ARBA" id="ARBA00023136"/>
    </source>
</evidence>
<evidence type="ECO:0000256" key="3">
    <source>
        <dbReference type="ARBA" id="ARBA00022692"/>
    </source>
</evidence>
<keyword evidence="6 8" id="KW-0472">Membrane</keyword>
<dbReference type="AlphaFoldDB" id="A0A074YXH2"/>
<feature type="transmembrane region" description="Helical" evidence="8">
    <location>
        <begin position="156"/>
        <end position="177"/>
    </location>
</feature>
<evidence type="ECO:0000256" key="7">
    <source>
        <dbReference type="ARBA" id="ARBA00023180"/>
    </source>
</evidence>
<dbReference type="GO" id="GO:0005789">
    <property type="term" value="C:endoplasmic reticulum membrane"/>
    <property type="evidence" value="ECO:0007669"/>
    <property type="project" value="UniProtKB-SubCell"/>
</dbReference>
<dbReference type="RefSeq" id="XP_009176897.1">
    <property type="nucleotide sequence ID" value="XM_009178633.1"/>
</dbReference>
<dbReference type="STRING" id="6198.A0A074YXH2"/>
<proteinExistence type="inferred from homology"/>
<organism evidence="11 12">
    <name type="scientific">Opisthorchis viverrini</name>
    <name type="common">Southeast Asian liver fluke</name>
    <dbReference type="NCBI Taxonomy" id="6198"/>
    <lineage>
        <taxon>Eukaryota</taxon>
        <taxon>Metazoa</taxon>
        <taxon>Spiralia</taxon>
        <taxon>Lophotrochozoa</taxon>
        <taxon>Platyhelminthes</taxon>
        <taxon>Trematoda</taxon>
        <taxon>Digenea</taxon>
        <taxon>Opisthorchiida</taxon>
        <taxon>Opisthorchiata</taxon>
        <taxon>Opisthorchiidae</taxon>
        <taxon>Opisthorchis</taxon>
    </lineage>
</organism>
<evidence type="ECO:0000256" key="8">
    <source>
        <dbReference type="RuleBase" id="RU361229"/>
    </source>
</evidence>
<dbReference type="InterPro" id="IPR057433">
    <property type="entry name" value="LMF1/2_C"/>
</dbReference>
<dbReference type="PANTHER" id="PTHR14463:SF5">
    <property type="entry name" value="LIPASE MATURATION FACTOR 2"/>
    <property type="match status" value="1"/>
</dbReference>
<gene>
    <name evidence="11" type="ORF">T265_11846</name>
</gene>
<evidence type="ECO:0000256" key="5">
    <source>
        <dbReference type="ARBA" id="ARBA00022989"/>
    </source>
</evidence>
<feature type="domain" description="Lipase maturation factor 1/2 C-terminal" evidence="10">
    <location>
        <begin position="237"/>
        <end position="357"/>
    </location>
</feature>
<dbReference type="GeneID" id="20326014"/>
<feature type="transmembrane region" description="Helical" evidence="8">
    <location>
        <begin position="107"/>
        <end position="125"/>
    </location>
</feature>
<comment type="subcellular location">
    <subcellularLocation>
        <location evidence="1 8">Endoplasmic reticulum membrane</location>
        <topology evidence="1 8">Multi-pass membrane protein</topology>
    </subcellularLocation>
</comment>
<dbReference type="OrthoDB" id="434126at2759"/>
<feature type="domain" description="Lipase maturation factor 1/2 N-terminal" evidence="9">
    <location>
        <begin position="7"/>
        <end position="92"/>
    </location>
</feature>
<keyword evidence="4 8" id="KW-0256">Endoplasmic reticulum</keyword>
<comment type="similarity">
    <text evidence="2 8">Belongs to the lipase maturation factor family.</text>
</comment>
<comment type="function">
    <text evidence="8">Involved in the maturation of specific proteins in the endoplasmic reticulum.</text>
</comment>
<evidence type="ECO:0000256" key="1">
    <source>
        <dbReference type="ARBA" id="ARBA00004477"/>
    </source>
</evidence>
<dbReference type="EMBL" id="KL597235">
    <property type="protein sequence ID" value="KER19358.1"/>
    <property type="molecule type" value="Genomic_DNA"/>
</dbReference>
<keyword evidence="12" id="KW-1185">Reference proteome</keyword>
<evidence type="ECO:0000313" key="12">
    <source>
        <dbReference type="Proteomes" id="UP000054324"/>
    </source>
</evidence>
<feature type="transmembrane region" description="Helical" evidence="8">
    <location>
        <begin position="59"/>
        <end position="86"/>
    </location>
</feature>
<accession>A0A074YXH2</accession>
<dbReference type="GO" id="GO:0051604">
    <property type="term" value="P:protein maturation"/>
    <property type="evidence" value="ECO:0007669"/>
    <property type="project" value="InterPro"/>
</dbReference>
<dbReference type="PANTHER" id="PTHR14463">
    <property type="entry name" value="LIPASE MATURATION FACTOR"/>
    <property type="match status" value="1"/>
</dbReference>
<evidence type="ECO:0000313" key="11">
    <source>
        <dbReference type="EMBL" id="KER19358.1"/>
    </source>
</evidence>
<reference evidence="11 12" key="1">
    <citation type="submission" date="2013-11" db="EMBL/GenBank/DDBJ databases">
        <title>Opisthorchis viverrini - life in the bile duct.</title>
        <authorList>
            <person name="Young N.D."/>
            <person name="Nagarajan N."/>
            <person name="Lin S.J."/>
            <person name="Korhonen P.K."/>
            <person name="Jex A.R."/>
            <person name="Hall R.S."/>
            <person name="Safavi-Hemami H."/>
            <person name="Kaewkong W."/>
            <person name="Bertrand D."/>
            <person name="Gao S."/>
            <person name="Seet Q."/>
            <person name="Wongkham S."/>
            <person name="Teh B.T."/>
            <person name="Wongkham C."/>
            <person name="Intapan P.M."/>
            <person name="Maleewong W."/>
            <person name="Yang X."/>
            <person name="Hu M."/>
            <person name="Wang Z."/>
            <person name="Hofmann A."/>
            <person name="Sternberg P.W."/>
            <person name="Tan P."/>
            <person name="Wang J."/>
            <person name="Gasser R.B."/>
        </authorList>
    </citation>
    <scope>NUCLEOTIDE SEQUENCE [LARGE SCALE GENOMIC DNA]</scope>
</reference>
<protein>
    <recommendedName>
        <fullName evidence="8">Lipase maturation factor</fullName>
    </recommendedName>
</protein>
<feature type="transmembrane region" description="Helical" evidence="8">
    <location>
        <begin position="27"/>
        <end position="47"/>
    </location>
</feature>
<name>A0A074YXH2_OPIVI</name>
<sequence>MLLSGGMCIPNPVAWHAHHLPGWMHNFSVASTLIIEILLPLLFFVPLRLIRLFSFYSQLLLQGLIILTGNFNFFNLLTMALCYSLLKDEDFNIRRRKTTGISSTLSNLLSLIIIGTVLAVGGYLFNFRVTPGYTIASSVGFTKTQFNHFLTHAVSYIIYAAVALFAIQVYCSLVCALKAPKLWRNCVELAGVVVVGIIGLTLLFSSFVPFGNLDGQSVEKLPISVRHIHSQLRPYHLTNGYGLFRRMTGVGGRPEVILEGAPSMEGPWTEYHFRFKPGRVNRTPPVVIPHQPRVDWQLWFAALSQPDDHPWFYNLVYRLLQQEPDVLQLLDTSTIPTNPKFVRAHLYTYYYTQPTEHLWRQSGASLNLKGRVYQATVRAVLLYGCETWPVGAAELKLLQVFDNRCLRNVARVGGCRRMRNETVRNRSGNWWHRVRKSDYLPPVSLSSPVLRMKLEESGLIGRRITRKWAVYAQSGIIHFDNVTNNRLANADGRLENRVHHWDTLEHARQKLSSNAEWLAREYEMHMSYQCDRREILESDDYVLDVVCRLTTYACSLVLRHLRP</sequence>
<keyword evidence="5 8" id="KW-1133">Transmembrane helix</keyword>
<dbReference type="Pfam" id="PF06762">
    <property type="entry name" value="LMF1"/>
    <property type="match status" value="1"/>
</dbReference>
<dbReference type="Proteomes" id="UP000054324">
    <property type="component" value="Unassembled WGS sequence"/>
</dbReference>
<dbReference type="InterPro" id="IPR009613">
    <property type="entry name" value="LMF"/>
</dbReference>
<dbReference type="KEGG" id="ovi:T265_11846"/>
<dbReference type="InterPro" id="IPR057434">
    <property type="entry name" value="LMF1/2_N"/>
</dbReference>
<feature type="transmembrane region" description="Helical" evidence="8">
    <location>
        <begin position="189"/>
        <end position="210"/>
    </location>
</feature>
<evidence type="ECO:0000259" key="10">
    <source>
        <dbReference type="Pfam" id="PF25179"/>
    </source>
</evidence>
<dbReference type="CTD" id="20326014"/>